<organism evidence="2 3">
    <name type="scientific">Aphis gossypii</name>
    <name type="common">Cotton aphid</name>
    <dbReference type="NCBI Taxonomy" id="80765"/>
    <lineage>
        <taxon>Eukaryota</taxon>
        <taxon>Metazoa</taxon>
        <taxon>Ecdysozoa</taxon>
        <taxon>Arthropoda</taxon>
        <taxon>Hexapoda</taxon>
        <taxon>Insecta</taxon>
        <taxon>Pterygota</taxon>
        <taxon>Neoptera</taxon>
        <taxon>Paraneoptera</taxon>
        <taxon>Hemiptera</taxon>
        <taxon>Sternorrhyncha</taxon>
        <taxon>Aphidomorpha</taxon>
        <taxon>Aphidoidea</taxon>
        <taxon>Aphididae</taxon>
        <taxon>Aphidini</taxon>
        <taxon>Aphis</taxon>
        <taxon>Aphis</taxon>
    </lineage>
</organism>
<gene>
    <name evidence="2" type="ORF">APHIGO_LOCUS11634</name>
</gene>
<evidence type="ECO:0000313" key="2">
    <source>
        <dbReference type="EMBL" id="CAH1738250.1"/>
    </source>
</evidence>
<evidence type="ECO:0000313" key="3">
    <source>
        <dbReference type="Proteomes" id="UP001154329"/>
    </source>
</evidence>
<dbReference type="Proteomes" id="UP001154329">
    <property type="component" value="Chromosome 4"/>
</dbReference>
<keyword evidence="1" id="KW-0812">Transmembrane</keyword>
<dbReference type="AlphaFoldDB" id="A0A9P0NR68"/>
<reference evidence="2" key="1">
    <citation type="submission" date="2022-02" db="EMBL/GenBank/DDBJ databases">
        <authorList>
            <person name="King R."/>
        </authorList>
    </citation>
    <scope>NUCLEOTIDE SEQUENCE</scope>
</reference>
<keyword evidence="1" id="KW-0472">Membrane</keyword>
<dbReference type="EMBL" id="OU899037">
    <property type="protein sequence ID" value="CAH1738250.1"/>
    <property type="molecule type" value="Genomic_DNA"/>
</dbReference>
<evidence type="ECO:0000256" key="1">
    <source>
        <dbReference type="SAM" id="Phobius"/>
    </source>
</evidence>
<feature type="transmembrane region" description="Helical" evidence="1">
    <location>
        <begin position="68"/>
        <end position="86"/>
    </location>
</feature>
<keyword evidence="1" id="KW-1133">Transmembrane helix</keyword>
<protein>
    <submittedName>
        <fullName evidence="2">Uncharacterized protein</fullName>
    </submittedName>
</protein>
<name>A0A9P0NR68_APHGO</name>
<feature type="transmembrane region" description="Helical" evidence="1">
    <location>
        <begin position="45"/>
        <end position="62"/>
    </location>
</feature>
<sequence>MRCTRTANDRAHRSPVTRQYCFCALFVENENNRIRRAPRRNSDGYFAYEISFCAGISFLSVLERIREIIILYVYYTSIVNSNLFGLDVRQCLRTRYHVITTFYILSVRAITTVGGNAMLPSSRPTEHVYLLSQVY</sequence>
<accession>A0A9P0NR68</accession>
<feature type="transmembrane region" description="Helical" evidence="1">
    <location>
        <begin position="98"/>
        <end position="119"/>
    </location>
</feature>
<proteinExistence type="predicted"/>
<keyword evidence="3" id="KW-1185">Reference proteome</keyword>
<reference evidence="2" key="2">
    <citation type="submission" date="2022-10" db="EMBL/GenBank/DDBJ databases">
        <authorList>
            <consortium name="ENA_rothamsted_submissions"/>
            <consortium name="culmorum"/>
            <person name="King R."/>
        </authorList>
    </citation>
    <scope>NUCLEOTIDE SEQUENCE</scope>
</reference>